<gene>
    <name evidence="2" type="ORF">FN960_06330</name>
</gene>
<dbReference type="Proteomes" id="UP000318521">
    <property type="component" value="Unassembled WGS sequence"/>
</dbReference>
<dbReference type="EMBL" id="VLXZ01000003">
    <property type="protein sequence ID" value="TSB47352.1"/>
    <property type="molecule type" value="Genomic_DNA"/>
</dbReference>
<name>A0A554A0X9_9BACI</name>
<dbReference type="PROSITE" id="PS51257">
    <property type="entry name" value="PROKAR_LIPOPROTEIN"/>
    <property type="match status" value="1"/>
</dbReference>
<keyword evidence="1" id="KW-0175">Coiled coil</keyword>
<feature type="coiled-coil region" evidence="1">
    <location>
        <begin position="17"/>
        <end position="44"/>
    </location>
</feature>
<organism evidence="2 3">
    <name type="scientific">Alkalicoccobacillus porphyridii</name>
    <dbReference type="NCBI Taxonomy" id="2597270"/>
    <lineage>
        <taxon>Bacteria</taxon>
        <taxon>Bacillati</taxon>
        <taxon>Bacillota</taxon>
        <taxon>Bacilli</taxon>
        <taxon>Bacillales</taxon>
        <taxon>Bacillaceae</taxon>
        <taxon>Alkalicoccobacillus</taxon>
    </lineage>
</organism>
<dbReference type="OrthoDB" id="1650483at2"/>
<evidence type="ECO:0000313" key="2">
    <source>
        <dbReference type="EMBL" id="TSB47352.1"/>
    </source>
</evidence>
<accession>A0A554A0X9</accession>
<proteinExistence type="predicted"/>
<reference evidence="2 3" key="1">
    <citation type="submission" date="2019-07" db="EMBL/GenBank/DDBJ databases">
        <authorList>
            <person name="Park Y.J."/>
            <person name="Jeong S.E."/>
            <person name="Jung H.S."/>
        </authorList>
    </citation>
    <scope>NUCLEOTIDE SEQUENCE [LARGE SCALE GENOMIC DNA]</scope>
    <source>
        <strain evidence="3">P16(2019)</strain>
    </source>
</reference>
<dbReference type="AlphaFoldDB" id="A0A554A0X9"/>
<sequence length="251" mass="27685">MDKWFLFGLCLVFLLGCQSKTDEAEAYEENGELLNEEKAEILERFGEPRPETSERPAASPDDSIVIEMEQDEMLHELQVPTGRYAIADGGWMIEGGEGSAGNVYIHSEEGELLFHDTLYGPFYSTYVIAMTLEETDTVSFDGLQALVLQPLATEYTSELFSGVWEVGLDIEPGTYQITPNVAGIANLELFTAGAEPRVFEIIGLEAEGQEQMDEMPEDTVEATSVTLTFGEGDTLRVTGMARISLERVEDG</sequence>
<keyword evidence="3" id="KW-1185">Reference proteome</keyword>
<evidence type="ECO:0000256" key="1">
    <source>
        <dbReference type="SAM" id="Coils"/>
    </source>
</evidence>
<evidence type="ECO:0000313" key="3">
    <source>
        <dbReference type="Proteomes" id="UP000318521"/>
    </source>
</evidence>
<comment type="caution">
    <text evidence="2">The sequence shown here is derived from an EMBL/GenBank/DDBJ whole genome shotgun (WGS) entry which is preliminary data.</text>
</comment>
<dbReference type="RefSeq" id="WP_143847851.1">
    <property type="nucleotide sequence ID" value="NZ_VLXZ01000003.1"/>
</dbReference>
<protein>
    <submittedName>
        <fullName evidence="2">Uncharacterized protein</fullName>
    </submittedName>
</protein>